<keyword evidence="1" id="KW-1133">Transmembrane helix</keyword>
<reference evidence="2" key="1">
    <citation type="journal article" date="2015" name="Nature">
        <title>Complex archaea that bridge the gap between prokaryotes and eukaryotes.</title>
        <authorList>
            <person name="Spang A."/>
            <person name="Saw J.H."/>
            <person name="Jorgensen S.L."/>
            <person name="Zaremba-Niedzwiedzka K."/>
            <person name="Martijn J."/>
            <person name="Lind A.E."/>
            <person name="van Eijk R."/>
            <person name="Schleper C."/>
            <person name="Guy L."/>
            <person name="Ettema T.J."/>
        </authorList>
    </citation>
    <scope>NUCLEOTIDE SEQUENCE</scope>
</reference>
<gene>
    <name evidence="2" type="ORF">LCGC14_0470440</name>
</gene>
<evidence type="ECO:0000313" key="2">
    <source>
        <dbReference type="EMBL" id="KKN66510.1"/>
    </source>
</evidence>
<proteinExistence type="predicted"/>
<sequence length="51" mass="5849">MLFIFSVISLAALLALVEMTILDWLLDDLAPWLFVPLFLMALAPAHWFMMP</sequence>
<dbReference type="AlphaFoldDB" id="A0A0F9SCB5"/>
<accession>A0A0F9SCB5</accession>
<keyword evidence="1" id="KW-0472">Membrane</keyword>
<dbReference type="EMBL" id="LAZR01000498">
    <property type="protein sequence ID" value="KKN66510.1"/>
    <property type="molecule type" value="Genomic_DNA"/>
</dbReference>
<comment type="caution">
    <text evidence="2">The sequence shown here is derived from an EMBL/GenBank/DDBJ whole genome shotgun (WGS) entry which is preliminary data.</text>
</comment>
<keyword evidence="1" id="KW-0812">Transmembrane</keyword>
<name>A0A0F9SCB5_9ZZZZ</name>
<organism evidence="2">
    <name type="scientific">marine sediment metagenome</name>
    <dbReference type="NCBI Taxonomy" id="412755"/>
    <lineage>
        <taxon>unclassified sequences</taxon>
        <taxon>metagenomes</taxon>
        <taxon>ecological metagenomes</taxon>
    </lineage>
</organism>
<evidence type="ECO:0000256" key="1">
    <source>
        <dbReference type="SAM" id="Phobius"/>
    </source>
</evidence>
<protein>
    <submittedName>
        <fullName evidence="2">Uncharacterized protein</fullName>
    </submittedName>
</protein>
<feature type="transmembrane region" description="Helical" evidence="1">
    <location>
        <begin position="29"/>
        <end position="49"/>
    </location>
</feature>